<accession>A0A9Q0W1L4</accession>
<gene>
    <name evidence="1" type="ORF">OIU74_025642</name>
</gene>
<dbReference type="EMBL" id="JAPFFM010000006">
    <property type="protein sequence ID" value="KAJ6759020.1"/>
    <property type="molecule type" value="Genomic_DNA"/>
</dbReference>
<evidence type="ECO:0000313" key="1">
    <source>
        <dbReference type="EMBL" id="KAJ6759020.1"/>
    </source>
</evidence>
<sequence>MLCAFLEADNLTEKSLSSSSRSLNDTSCSSSSFFWLSIEVLLSIFSFENCLEFSSLILKFSVASAISVISSRDAVISPGVALLELLERSTFTFLLFCSFCKSTFLVSTICNKPTVKMRLHGKKNEIQMSLQTKVCCILL</sequence>
<protein>
    <submittedName>
        <fullName evidence="1">Uncharacterized protein</fullName>
    </submittedName>
</protein>
<comment type="caution">
    <text evidence="1">The sequence shown here is derived from an EMBL/GenBank/DDBJ whole genome shotgun (WGS) entry which is preliminary data.</text>
</comment>
<dbReference type="Proteomes" id="UP001151752">
    <property type="component" value="Chromosome 18"/>
</dbReference>
<reference evidence="1" key="1">
    <citation type="submission" date="2022-11" db="EMBL/GenBank/DDBJ databases">
        <authorList>
            <person name="Hyden B.L."/>
            <person name="Feng K."/>
            <person name="Yates T."/>
            <person name="Jawdy S."/>
            <person name="Smart L.B."/>
            <person name="Muchero W."/>
        </authorList>
    </citation>
    <scope>NUCLEOTIDE SEQUENCE</scope>
    <source>
        <tissue evidence="1">Shoot tip</tissue>
    </source>
</reference>
<name>A0A9Q0W1L4_9ROSI</name>
<proteinExistence type="predicted"/>
<keyword evidence="2" id="KW-1185">Reference proteome</keyword>
<reference evidence="1" key="2">
    <citation type="journal article" date="2023" name="Int. J. Mol. Sci.">
        <title>De Novo Assembly and Annotation of 11 Diverse Shrub Willow (Salix) Genomes Reveals Novel Gene Organization in Sex-Linked Regions.</title>
        <authorList>
            <person name="Hyden B."/>
            <person name="Feng K."/>
            <person name="Yates T.B."/>
            <person name="Jawdy S."/>
            <person name="Cereghino C."/>
            <person name="Smart L.B."/>
            <person name="Muchero W."/>
        </authorList>
    </citation>
    <scope>NUCLEOTIDE SEQUENCE</scope>
    <source>
        <tissue evidence="1">Shoot tip</tissue>
    </source>
</reference>
<evidence type="ECO:0000313" key="2">
    <source>
        <dbReference type="Proteomes" id="UP001151752"/>
    </source>
</evidence>
<dbReference type="AlphaFoldDB" id="A0A9Q0W1L4"/>
<organism evidence="1 2">
    <name type="scientific">Salix koriyanagi</name>
    <dbReference type="NCBI Taxonomy" id="2511006"/>
    <lineage>
        <taxon>Eukaryota</taxon>
        <taxon>Viridiplantae</taxon>
        <taxon>Streptophyta</taxon>
        <taxon>Embryophyta</taxon>
        <taxon>Tracheophyta</taxon>
        <taxon>Spermatophyta</taxon>
        <taxon>Magnoliopsida</taxon>
        <taxon>eudicotyledons</taxon>
        <taxon>Gunneridae</taxon>
        <taxon>Pentapetalae</taxon>
        <taxon>rosids</taxon>
        <taxon>fabids</taxon>
        <taxon>Malpighiales</taxon>
        <taxon>Salicaceae</taxon>
        <taxon>Saliceae</taxon>
        <taxon>Salix</taxon>
    </lineage>
</organism>